<organism evidence="2 3">
    <name type="scientific">Candidatus Egerieicola faecale</name>
    <dbReference type="NCBI Taxonomy" id="2840774"/>
    <lineage>
        <taxon>Bacteria</taxon>
        <taxon>Bacillati</taxon>
        <taxon>Bacillota</taxon>
        <taxon>Clostridia</taxon>
        <taxon>Eubacteriales</taxon>
        <taxon>Oscillospiraceae</taxon>
        <taxon>Oscillospiraceae incertae sedis</taxon>
        <taxon>Candidatus Egerieicola</taxon>
    </lineage>
</organism>
<comment type="caution">
    <text evidence="2">The sequence shown here is derived from an EMBL/GenBank/DDBJ whole genome shotgun (WGS) entry which is preliminary data.</text>
</comment>
<proteinExistence type="predicted"/>
<dbReference type="Pfam" id="PF12802">
    <property type="entry name" value="MarR_2"/>
    <property type="match status" value="1"/>
</dbReference>
<sequence>MGYFWEFTGLWQETNMLYADWAKRHGLSLTELLVALSLVEQPQGCRQRDICRRWALPKQTVNSVLKHWQLQNWVSFAQEPGDRRVRRVTLTPQGLAYAGEIARQLIQTESRVWQRLGQETSQEFLDATARYNQYFREACEDEGT</sequence>
<dbReference type="InterPro" id="IPR000835">
    <property type="entry name" value="HTH_MarR-typ"/>
</dbReference>
<name>A0A9D1IU93_9FIRM</name>
<dbReference type="Proteomes" id="UP000824082">
    <property type="component" value="Unassembled WGS sequence"/>
</dbReference>
<evidence type="ECO:0000259" key="1">
    <source>
        <dbReference type="PROSITE" id="PS50995"/>
    </source>
</evidence>
<dbReference type="GO" id="GO:0006950">
    <property type="term" value="P:response to stress"/>
    <property type="evidence" value="ECO:0007669"/>
    <property type="project" value="TreeGrafter"/>
</dbReference>
<dbReference type="AlphaFoldDB" id="A0A9D1IU93"/>
<dbReference type="InterPro" id="IPR036388">
    <property type="entry name" value="WH-like_DNA-bd_sf"/>
</dbReference>
<dbReference type="PANTHER" id="PTHR33164:SF43">
    <property type="entry name" value="HTH-TYPE TRANSCRIPTIONAL REPRESSOR YETL"/>
    <property type="match status" value="1"/>
</dbReference>
<reference evidence="2" key="1">
    <citation type="submission" date="2020-10" db="EMBL/GenBank/DDBJ databases">
        <authorList>
            <person name="Gilroy R."/>
        </authorList>
    </citation>
    <scope>NUCLEOTIDE SEQUENCE</scope>
    <source>
        <strain evidence="2">4509</strain>
    </source>
</reference>
<dbReference type="EMBL" id="DVMX01000122">
    <property type="protein sequence ID" value="HIU42139.1"/>
    <property type="molecule type" value="Genomic_DNA"/>
</dbReference>
<dbReference type="PROSITE" id="PS50995">
    <property type="entry name" value="HTH_MARR_2"/>
    <property type="match status" value="1"/>
</dbReference>
<reference evidence="2" key="2">
    <citation type="journal article" date="2021" name="PeerJ">
        <title>Extensive microbial diversity within the chicken gut microbiome revealed by metagenomics and culture.</title>
        <authorList>
            <person name="Gilroy R."/>
            <person name="Ravi A."/>
            <person name="Getino M."/>
            <person name="Pursley I."/>
            <person name="Horton D.L."/>
            <person name="Alikhan N.F."/>
            <person name="Baker D."/>
            <person name="Gharbi K."/>
            <person name="Hall N."/>
            <person name="Watson M."/>
            <person name="Adriaenssens E.M."/>
            <person name="Foster-Nyarko E."/>
            <person name="Jarju S."/>
            <person name="Secka A."/>
            <person name="Antonio M."/>
            <person name="Oren A."/>
            <person name="Chaudhuri R.R."/>
            <person name="La Ragione R."/>
            <person name="Hildebrand F."/>
            <person name="Pallen M.J."/>
        </authorList>
    </citation>
    <scope>NUCLEOTIDE SEQUENCE</scope>
    <source>
        <strain evidence="2">4509</strain>
    </source>
</reference>
<protein>
    <submittedName>
        <fullName evidence="2">MarR family transcriptional regulator</fullName>
    </submittedName>
</protein>
<dbReference type="Gene3D" id="1.10.10.10">
    <property type="entry name" value="Winged helix-like DNA-binding domain superfamily/Winged helix DNA-binding domain"/>
    <property type="match status" value="1"/>
</dbReference>
<feature type="domain" description="HTH marR-type" evidence="1">
    <location>
        <begin position="1"/>
        <end position="133"/>
    </location>
</feature>
<evidence type="ECO:0000313" key="2">
    <source>
        <dbReference type="EMBL" id="HIU42139.1"/>
    </source>
</evidence>
<dbReference type="InterPro" id="IPR039422">
    <property type="entry name" value="MarR/SlyA-like"/>
</dbReference>
<accession>A0A9D1IU93</accession>
<dbReference type="SUPFAM" id="SSF46785">
    <property type="entry name" value="Winged helix' DNA-binding domain"/>
    <property type="match status" value="1"/>
</dbReference>
<dbReference type="SMART" id="SM00347">
    <property type="entry name" value="HTH_MARR"/>
    <property type="match status" value="1"/>
</dbReference>
<evidence type="ECO:0000313" key="3">
    <source>
        <dbReference type="Proteomes" id="UP000824082"/>
    </source>
</evidence>
<dbReference type="PANTHER" id="PTHR33164">
    <property type="entry name" value="TRANSCRIPTIONAL REGULATOR, MARR FAMILY"/>
    <property type="match status" value="1"/>
</dbReference>
<gene>
    <name evidence="2" type="ORF">IAD19_06250</name>
</gene>
<dbReference type="InterPro" id="IPR036390">
    <property type="entry name" value="WH_DNA-bd_sf"/>
</dbReference>
<dbReference type="GO" id="GO:0003700">
    <property type="term" value="F:DNA-binding transcription factor activity"/>
    <property type="evidence" value="ECO:0007669"/>
    <property type="project" value="InterPro"/>
</dbReference>